<keyword evidence="8" id="KW-1185">Reference proteome</keyword>
<dbReference type="KEGG" id="bfo:118411718"/>
<reference evidence="9" key="2">
    <citation type="submission" date="2025-08" db="UniProtKB">
        <authorList>
            <consortium name="RefSeq"/>
        </authorList>
    </citation>
    <scope>IDENTIFICATION</scope>
    <source>
        <strain evidence="9">S238N-H82</strain>
        <tissue evidence="9">Testes</tissue>
    </source>
</reference>
<feature type="transmembrane region" description="Helical" evidence="6">
    <location>
        <begin position="144"/>
        <end position="161"/>
    </location>
</feature>
<dbReference type="InterPro" id="IPR036058">
    <property type="entry name" value="Kazal_dom_sf"/>
</dbReference>
<evidence type="ECO:0000313" key="9">
    <source>
        <dbReference type="RefSeq" id="XP_035670093.1"/>
    </source>
</evidence>
<evidence type="ECO:0000256" key="3">
    <source>
        <dbReference type="ARBA" id="ARBA00022692"/>
    </source>
</evidence>
<dbReference type="GO" id="GO:0055085">
    <property type="term" value="P:transmembrane transport"/>
    <property type="evidence" value="ECO:0007669"/>
    <property type="project" value="InterPro"/>
</dbReference>
<dbReference type="AlphaFoldDB" id="A0A9J7KT68"/>
<keyword evidence="5 6" id="KW-0472">Membrane</keyword>
<evidence type="ECO:0000313" key="8">
    <source>
        <dbReference type="Proteomes" id="UP000001554"/>
    </source>
</evidence>
<dbReference type="GeneID" id="118411718"/>
<evidence type="ECO:0000259" key="7">
    <source>
        <dbReference type="PROSITE" id="PS51465"/>
    </source>
</evidence>
<protein>
    <submittedName>
        <fullName evidence="9">Solute carrier organic anion transporter family member 2B1-like</fullName>
    </submittedName>
</protein>
<keyword evidence="2" id="KW-1003">Cell membrane</keyword>
<dbReference type="SUPFAM" id="SSF100895">
    <property type="entry name" value="Kazal-type serine protease inhibitors"/>
    <property type="match status" value="1"/>
</dbReference>
<evidence type="ECO:0000256" key="1">
    <source>
        <dbReference type="ARBA" id="ARBA00004651"/>
    </source>
</evidence>
<dbReference type="Pfam" id="PF07648">
    <property type="entry name" value="Kazal_2"/>
    <property type="match status" value="1"/>
</dbReference>
<comment type="subcellular location">
    <subcellularLocation>
        <location evidence="1">Cell membrane</location>
        <topology evidence="1">Multi-pass membrane protein</topology>
    </subcellularLocation>
</comment>
<dbReference type="Pfam" id="PF03137">
    <property type="entry name" value="OATP"/>
    <property type="match status" value="1"/>
</dbReference>
<dbReference type="OrthoDB" id="5062115at2759"/>
<sequence length="223" mass="23384">MYFTAGLVIPLLGAGFVAGGFVTRRLSIRGTIKFCMIVCAVTSGLFAGMLIHCPDTAPLAGADTQLTNGVGNDLNAACSSNCNCSRDLYQPVCGETQVTYLSPCHAGCTESGQHGFHNCTCVGGNGTATMGECSEDSACPAWKLPVAVAFYVLVAVGIALTRSPNAVVLMSLTEEEFKTITVAISETGKMLAIGGTRPWESRSRACLKARNGARTWECLSLQL</sequence>
<feature type="domain" description="Kazal-like" evidence="7">
    <location>
        <begin position="72"/>
        <end position="123"/>
    </location>
</feature>
<evidence type="ECO:0000256" key="6">
    <source>
        <dbReference type="SAM" id="Phobius"/>
    </source>
</evidence>
<keyword evidence="3 6" id="KW-0812">Transmembrane</keyword>
<dbReference type="PROSITE" id="PS51465">
    <property type="entry name" value="KAZAL_2"/>
    <property type="match status" value="1"/>
</dbReference>
<gene>
    <name evidence="9" type="primary">LOC118411718</name>
</gene>
<dbReference type="GO" id="GO:0005886">
    <property type="term" value="C:plasma membrane"/>
    <property type="evidence" value="ECO:0007669"/>
    <property type="project" value="UniProtKB-SubCell"/>
</dbReference>
<feature type="transmembrane region" description="Helical" evidence="6">
    <location>
        <begin position="34"/>
        <end position="51"/>
    </location>
</feature>
<evidence type="ECO:0000256" key="2">
    <source>
        <dbReference type="ARBA" id="ARBA00022475"/>
    </source>
</evidence>
<feature type="transmembrane region" description="Helical" evidence="6">
    <location>
        <begin position="6"/>
        <end position="22"/>
    </location>
</feature>
<organism evidence="8 9">
    <name type="scientific">Branchiostoma floridae</name>
    <name type="common">Florida lancelet</name>
    <name type="synonym">Amphioxus</name>
    <dbReference type="NCBI Taxonomy" id="7739"/>
    <lineage>
        <taxon>Eukaryota</taxon>
        <taxon>Metazoa</taxon>
        <taxon>Chordata</taxon>
        <taxon>Cephalochordata</taxon>
        <taxon>Leptocardii</taxon>
        <taxon>Amphioxiformes</taxon>
        <taxon>Branchiostomatidae</taxon>
        <taxon>Branchiostoma</taxon>
    </lineage>
</organism>
<dbReference type="Proteomes" id="UP000001554">
    <property type="component" value="Chromosome 3"/>
</dbReference>
<dbReference type="PANTHER" id="PTHR11388">
    <property type="entry name" value="ORGANIC ANION TRANSPORTER"/>
    <property type="match status" value="1"/>
</dbReference>
<dbReference type="PANTHER" id="PTHR11388:SF157">
    <property type="entry name" value="SOLUTE CARRIER ORGANIC ANION TRANSPORTER FAMILY MEMBER 2A1-LIKE"/>
    <property type="match status" value="1"/>
</dbReference>
<dbReference type="RefSeq" id="XP_035670093.1">
    <property type="nucleotide sequence ID" value="XM_035814200.1"/>
</dbReference>
<reference evidence="8" key="1">
    <citation type="journal article" date="2020" name="Nat. Ecol. Evol.">
        <title>Deeply conserved synteny resolves early events in vertebrate evolution.</title>
        <authorList>
            <person name="Simakov O."/>
            <person name="Marletaz F."/>
            <person name="Yue J.X."/>
            <person name="O'Connell B."/>
            <person name="Jenkins J."/>
            <person name="Brandt A."/>
            <person name="Calef R."/>
            <person name="Tung C.H."/>
            <person name="Huang T.K."/>
            <person name="Schmutz J."/>
            <person name="Satoh N."/>
            <person name="Yu J.K."/>
            <person name="Putnam N.H."/>
            <person name="Green R.E."/>
            <person name="Rokhsar D.S."/>
        </authorList>
    </citation>
    <scope>NUCLEOTIDE SEQUENCE [LARGE SCALE GENOMIC DNA]</scope>
    <source>
        <strain evidence="8">S238N-H82</strain>
    </source>
</reference>
<accession>A0A9J7KT68</accession>
<evidence type="ECO:0000256" key="4">
    <source>
        <dbReference type="ARBA" id="ARBA00022989"/>
    </source>
</evidence>
<dbReference type="InterPro" id="IPR002350">
    <property type="entry name" value="Kazal_dom"/>
</dbReference>
<proteinExistence type="predicted"/>
<name>A0A9J7KT68_BRAFL</name>
<evidence type="ECO:0000256" key="5">
    <source>
        <dbReference type="ARBA" id="ARBA00023136"/>
    </source>
</evidence>
<keyword evidence="4 6" id="KW-1133">Transmembrane helix</keyword>
<dbReference type="InterPro" id="IPR004156">
    <property type="entry name" value="OATP"/>
</dbReference>